<evidence type="ECO:0000313" key="5">
    <source>
        <dbReference type="EMBL" id="MBK9985287.1"/>
    </source>
</evidence>
<evidence type="ECO:0000313" key="6">
    <source>
        <dbReference type="Proteomes" id="UP000808337"/>
    </source>
</evidence>
<name>A0A9D7XW37_9BACT</name>
<dbReference type="Proteomes" id="UP000808337">
    <property type="component" value="Unassembled WGS sequence"/>
</dbReference>
<reference evidence="5 6" key="1">
    <citation type="submission" date="2020-10" db="EMBL/GenBank/DDBJ databases">
        <title>Connecting structure to function with the recovery of over 1000 high-quality activated sludge metagenome-assembled genomes encoding full-length rRNA genes using long-read sequencing.</title>
        <authorList>
            <person name="Singleton C.M."/>
            <person name="Petriglieri F."/>
            <person name="Kristensen J.M."/>
            <person name="Kirkegaard R.H."/>
            <person name="Michaelsen T.Y."/>
            <person name="Andersen M.H."/>
            <person name="Karst S.M."/>
            <person name="Dueholm M.S."/>
            <person name="Nielsen P.H."/>
            <person name="Albertsen M."/>
        </authorList>
    </citation>
    <scope>NUCLEOTIDE SEQUENCE [LARGE SCALE GENOMIC DNA]</scope>
    <source>
        <strain evidence="5">Ribe_18-Q3-R11-54_MAXAC.273</strain>
    </source>
</reference>
<dbReference type="InterPro" id="IPR044946">
    <property type="entry name" value="Restrct_endonuc_typeI_TRD_sf"/>
</dbReference>
<accession>A0A9D7XW37</accession>
<proteinExistence type="inferred from homology"/>
<sequence>MQLLKAVVQMMFWFYKQRTKKFHPKFVYYCLFQDLFFKHQMTGSKGSKMPRGDQDQIMTFQIPEFEKPYQVNIADYLTLLDKKIELNNRINSELEQMSKTIYNYWFVQFDFPNEEGKPYKASGGEIVWNEKLKMEIPVGWTDGKLSEVANITMGQSPDGDSYNEEGKGMVFFQGSTDFNFRFPLVRMFTTAPSRIAHEEDVLLSVRAPVGTLNVANEKCCIDEDLQH</sequence>
<dbReference type="Gene3D" id="3.90.220.20">
    <property type="entry name" value="DNA methylase specificity domains"/>
    <property type="match status" value="2"/>
</dbReference>
<organism evidence="5 6">
    <name type="scientific">Candidatus Opimibacter skivensis</name>
    <dbReference type="NCBI Taxonomy" id="2982028"/>
    <lineage>
        <taxon>Bacteria</taxon>
        <taxon>Pseudomonadati</taxon>
        <taxon>Bacteroidota</taxon>
        <taxon>Saprospiria</taxon>
        <taxon>Saprospirales</taxon>
        <taxon>Saprospiraceae</taxon>
        <taxon>Candidatus Opimibacter</taxon>
    </lineage>
</organism>
<keyword evidence="5" id="KW-0255">Endonuclease</keyword>
<protein>
    <submittedName>
        <fullName evidence="5">Restriction endonuclease subunit S</fullName>
    </submittedName>
</protein>
<comment type="caution">
    <text evidence="5">The sequence shown here is derived from an EMBL/GenBank/DDBJ whole genome shotgun (WGS) entry which is preliminary data.</text>
</comment>
<dbReference type="InterPro" id="IPR052021">
    <property type="entry name" value="Type-I_RS_S_subunit"/>
</dbReference>
<feature type="domain" description="Type I restriction modification DNA specificity" evidence="4">
    <location>
        <begin position="19"/>
        <end position="96"/>
    </location>
</feature>
<dbReference type="GO" id="GO:0003677">
    <property type="term" value="F:DNA binding"/>
    <property type="evidence" value="ECO:0007669"/>
    <property type="project" value="UniProtKB-KW"/>
</dbReference>
<keyword evidence="3" id="KW-0238">DNA-binding</keyword>
<keyword evidence="5" id="KW-0540">Nuclease</keyword>
<evidence type="ECO:0000256" key="1">
    <source>
        <dbReference type="ARBA" id="ARBA00010923"/>
    </source>
</evidence>
<gene>
    <name evidence="5" type="ORF">IPP15_23595</name>
</gene>
<dbReference type="Pfam" id="PF01420">
    <property type="entry name" value="Methylase_S"/>
    <property type="match status" value="1"/>
</dbReference>
<dbReference type="GO" id="GO:0004519">
    <property type="term" value="F:endonuclease activity"/>
    <property type="evidence" value="ECO:0007669"/>
    <property type="project" value="UniProtKB-KW"/>
</dbReference>
<evidence type="ECO:0000259" key="4">
    <source>
        <dbReference type="Pfam" id="PF01420"/>
    </source>
</evidence>
<keyword evidence="5" id="KW-0378">Hydrolase</keyword>
<dbReference type="AlphaFoldDB" id="A0A9D7XW37"/>
<evidence type="ECO:0000256" key="3">
    <source>
        <dbReference type="ARBA" id="ARBA00023125"/>
    </source>
</evidence>
<dbReference type="PANTHER" id="PTHR30408:SF12">
    <property type="entry name" value="TYPE I RESTRICTION ENZYME MJAVIII SPECIFICITY SUBUNIT"/>
    <property type="match status" value="1"/>
</dbReference>
<dbReference type="PANTHER" id="PTHR30408">
    <property type="entry name" value="TYPE-1 RESTRICTION ENZYME ECOKI SPECIFICITY PROTEIN"/>
    <property type="match status" value="1"/>
</dbReference>
<dbReference type="InterPro" id="IPR000055">
    <property type="entry name" value="Restrct_endonuc_typeI_TRD"/>
</dbReference>
<dbReference type="GO" id="GO:0009307">
    <property type="term" value="P:DNA restriction-modification system"/>
    <property type="evidence" value="ECO:0007669"/>
    <property type="project" value="UniProtKB-KW"/>
</dbReference>
<dbReference type="SUPFAM" id="SSF116734">
    <property type="entry name" value="DNA methylase specificity domain"/>
    <property type="match status" value="2"/>
</dbReference>
<evidence type="ECO:0000256" key="2">
    <source>
        <dbReference type="ARBA" id="ARBA00022747"/>
    </source>
</evidence>
<keyword evidence="2" id="KW-0680">Restriction system</keyword>
<dbReference type="EMBL" id="JADKGY010000035">
    <property type="protein sequence ID" value="MBK9985287.1"/>
    <property type="molecule type" value="Genomic_DNA"/>
</dbReference>
<comment type="similarity">
    <text evidence="1">Belongs to the type-I restriction system S methylase family.</text>
</comment>